<keyword evidence="1" id="KW-0175">Coiled coil</keyword>
<evidence type="ECO:0000313" key="3">
    <source>
        <dbReference type="Proteomes" id="UP000034826"/>
    </source>
</evidence>
<dbReference type="AlphaFoldDB" id="A0A0G1J2B0"/>
<feature type="coiled-coil region" evidence="1">
    <location>
        <begin position="77"/>
        <end position="108"/>
    </location>
</feature>
<evidence type="ECO:0000256" key="1">
    <source>
        <dbReference type="SAM" id="Coils"/>
    </source>
</evidence>
<name>A0A0G1J2B0_9BACT</name>
<proteinExistence type="predicted"/>
<protein>
    <submittedName>
        <fullName evidence="2">Uncharacterized protein</fullName>
    </submittedName>
</protein>
<dbReference type="Proteomes" id="UP000034826">
    <property type="component" value="Unassembled WGS sequence"/>
</dbReference>
<accession>A0A0G1J2B0</accession>
<sequence>MNHSKEGSPLDTEESVNTIETKFVTVRDLTGALARVGVPTPLQERIMKEIAAVSSGNIMEVIGDLEEFLDNLPGYERDELERKAIEALKDESRINEKARNELRAEARRDVRAEVVVEVESETSREVEEELERKFGSLFDRYLAEVARRVFGFRLGELSSQERMQVEHVRKKLDIPGEFDADADREHFR</sequence>
<reference evidence="2 3" key="1">
    <citation type="journal article" date="2015" name="Nature">
        <title>rRNA introns, odd ribosomes, and small enigmatic genomes across a large radiation of phyla.</title>
        <authorList>
            <person name="Brown C.T."/>
            <person name="Hug L.A."/>
            <person name="Thomas B.C."/>
            <person name="Sharon I."/>
            <person name="Castelle C.J."/>
            <person name="Singh A."/>
            <person name="Wilkins M.J."/>
            <person name="Williams K.H."/>
            <person name="Banfield J.F."/>
        </authorList>
    </citation>
    <scope>NUCLEOTIDE SEQUENCE [LARGE SCALE GENOMIC DNA]</scope>
</reference>
<comment type="caution">
    <text evidence="2">The sequence shown here is derived from an EMBL/GenBank/DDBJ whole genome shotgun (WGS) entry which is preliminary data.</text>
</comment>
<evidence type="ECO:0000313" key="2">
    <source>
        <dbReference type="EMBL" id="KKT65721.1"/>
    </source>
</evidence>
<organism evidence="2 3">
    <name type="scientific">Candidatus Woesebacteria bacterium GW2011_GWA2_44_33</name>
    <dbReference type="NCBI Taxonomy" id="1618564"/>
    <lineage>
        <taxon>Bacteria</taxon>
        <taxon>Candidatus Woeseibacteriota</taxon>
    </lineage>
</organism>
<dbReference type="EMBL" id="LCIY01000037">
    <property type="protein sequence ID" value="KKT65721.1"/>
    <property type="molecule type" value="Genomic_DNA"/>
</dbReference>
<gene>
    <name evidence="2" type="ORF">UW60_C0037G0006</name>
</gene>